<protein>
    <submittedName>
        <fullName evidence="7">Integral membrane protein 25d9-6</fullName>
    </submittedName>
</protein>
<keyword evidence="8" id="KW-1185">Reference proteome</keyword>
<feature type="region of interest" description="Disordered" evidence="6">
    <location>
        <begin position="341"/>
        <end position="422"/>
    </location>
</feature>
<keyword evidence="5" id="KW-0472">Membrane</keyword>
<dbReference type="PANTHER" id="PTHR11266:SF93">
    <property type="entry name" value="INTEGRAL MEMBRANE PROTEIN 25D9-6"/>
    <property type="match status" value="1"/>
</dbReference>
<proteinExistence type="inferred from homology"/>
<evidence type="ECO:0000256" key="6">
    <source>
        <dbReference type="SAM" id="MobiDB-lite"/>
    </source>
</evidence>
<dbReference type="EMBL" id="FWEW01003004">
    <property type="protein sequence ID" value="SLM38831.1"/>
    <property type="molecule type" value="Genomic_DNA"/>
</dbReference>
<dbReference type="GO" id="GO:0005778">
    <property type="term" value="C:peroxisomal membrane"/>
    <property type="evidence" value="ECO:0007669"/>
    <property type="project" value="TreeGrafter"/>
</dbReference>
<keyword evidence="3" id="KW-0812">Transmembrane</keyword>
<evidence type="ECO:0000313" key="7">
    <source>
        <dbReference type="EMBL" id="SLM38831.1"/>
    </source>
</evidence>
<organism evidence="7 8">
    <name type="scientific">Lasallia pustulata</name>
    <dbReference type="NCBI Taxonomy" id="136370"/>
    <lineage>
        <taxon>Eukaryota</taxon>
        <taxon>Fungi</taxon>
        <taxon>Dikarya</taxon>
        <taxon>Ascomycota</taxon>
        <taxon>Pezizomycotina</taxon>
        <taxon>Lecanoromycetes</taxon>
        <taxon>OSLEUM clade</taxon>
        <taxon>Umbilicariomycetidae</taxon>
        <taxon>Umbilicariales</taxon>
        <taxon>Umbilicariaceae</taxon>
        <taxon>Lasallia</taxon>
    </lineage>
</organism>
<evidence type="ECO:0000256" key="5">
    <source>
        <dbReference type="ARBA" id="ARBA00023136"/>
    </source>
</evidence>
<dbReference type="InterPro" id="IPR007248">
    <property type="entry name" value="Mpv17_PMP22"/>
</dbReference>
<name>A0A1W5D715_9LECA</name>
<dbReference type="Pfam" id="PF04117">
    <property type="entry name" value="Mpv17_PMP22"/>
    <property type="match status" value="1"/>
</dbReference>
<evidence type="ECO:0000256" key="2">
    <source>
        <dbReference type="ARBA" id="ARBA00006824"/>
    </source>
</evidence>
<evidence type="ECO:0000256" key="3">
    <source>
        <dbReference type="ARBA" id="ARBA00022692"/>
    </source>
</evidence>
<dbReference type="PANTHER" id="PTHR11266">
    <property type="entry name" value="PEROXISOMAL MEMBRANE PROTEIN 2, PXMP2 MPV17"/>
    <property type="match status" value="1"/>
</dbReference>
<comment type="similarity">
    <text evidence="2">Belongs to the peroxisomal membrane protein PXMP2/4 family.</text>
</comment>
<feature type="region of interest" description="Disordered" evidence="6">
    <location>
        <begin position="1"/>
        <end position="20"/>
    </location>
</feature>
<dbReference type="Proteomes" id="UP000192927">
    <property type="component" value="Unassembled WGS sequence"/>
</dbReference>
<evidence type="ECO:0000256" key="1">
    <source>
        <dbReference type="ARBA" id="ARBA00004141"/>
    </source>
</evidence>
<accession>A0A1W5D715</accession>
<dbReference type="AlphaFoldDB" id="A0A1W5D715"/>
<reference evidence="8" key="1">
    <citation type="submission" date="2017-03" db="EMBL/GenBank/DDBJ databases">
        <authorList>
            <person name="Sharma R."/>
            <person name="Thines M."/>
        </authorList>
    </citation>
    <scope>NUCLEOTIDE SEQUENCE [LARGE SCALE GENOMIC DNA]</scope>
</reference>
<comment type="subcellular location">
    <subcellularLocation>
        <location evidence="1">Membrane</location>
        <topology evidence="1">Multi-pass membrane protein</topology>
    </subcellularLocation>
</comment>
<sequence length="608" mass="67875">MSVKFEKETVRNTPIPGGRKEDVAQKMGQALTGGKSQTGYLAAYLQQLQSNPLRTKMLTSGTLSALQEALASWIAKDVTKHGHYVSSRVPKMAVYGAFISAPLGHLLISILQKMFAGRTSLRAKVLQILVSNLVVSPIQNSVYLMSMAVIAGARTFHQVAATVRAGFMPVMKVSWITSPLALAFAQKFLPEHTWVPFFNIISFVIGTYINAHTKKKRLAALRRKRRLFVQGSLLPEISRLQGWRERCLSSIKTSEQRLEPITFPRHISSISNHCNEPGNMARQVRGNDFQLEGQYLEYGHFDAFDRKTHRRRAEQLAAHSRNTLAALEVEGEKRRASKNLGEAAIRHGRTPQPAPITRPKLPRLPDNATADGHRAQQPGASIFSRNGSLNGSAANRSDSVTLRGSTGASRISRRLSSSRALPGTDSSINALANELEIHWVTEIQDKLEIDRRHCERLGITRPEVVYTAVLERLRKSDAVDSSNFLHLVHLYILADLTDMQGLSRDAMTQILEGSKSNFQVHNLVPVLWYLAFEEYGNTKALEKLIRAQLKENDLLSCLTLSEDFRAKLENLDFSRFIFDLVSEGLGPHLFTAKEILLLFWGIGSRNLA</sequence>
<keyword evidence="4" id="KW-1133">Transmembrane helix</keyword>
<evidence type="ECO:0000256" key="4">
    <source>
        <dbReference type="ARBA" id="ARBA00022989"/>
    </source>
</evidence>
<feature type="compositionally biased region" description="Polar residues" evidence="6">
    <location>
        <begin position="383"/>
        <end position="408"/>
    </location>
</feature>
<feature type="compositionally biased region" description="Basic and acidic residues" evidence="6">
    <location>
        <begin position="1"/>
        <end position="10"/>
    </location>
</feature>
<evidence type="ECO:0000313" key="8">
    <source>
        <dbReference type="Proteomes" id="UP000192927"/>
    </source>
</evidence>